<evidence type="ECO:0000256" key="1">
    <source>
        <dbReference type="SAM" id="MobiDB-lite"/>
    </source>
</evidence>
<dbReference type="InterPro" id="IPR000253">
    <property type="entry name" value="FHA_dom"/>
</dbReference>
<feature type="domain" description="FHA" evidence="2">
    <location>
        <begin position="27"/>
        <end position="91"/>
    </location>
</feature>
<dbReference type="GeneID" id="14883776"/>
<protein>
    <recommendedName>
        <fullName evidence="2">FHA domain-containing protein</fullName>
    </recommendedName>
</protein>
<reference evidence="3 4" key="1">
    <citation type="submission" date="2012-10" db="EMBL/GenBank/DDBJ databases">
        <authorList>
            <person name="Zafar N."/>
            <person name="Inman J."/>
            <person name="Hall N."/>
            <person name="Lorenzi H."/>
            <person name="Caler E."/>
        </authorList>
    </citation>
    <scope>NUCLEOTIDE SEQUENCE [LARGE SCALE GENOMIC DNA]</scope>
    <source>
        <strain evidence="3 4">IP1</strain>
    </source>
</reference>
<dbReference type="InterPro" id="IPR008984">
    <property type="entry name" value="SMAD_FHA_dom_sf"/>
</dbReference>
<keyword evidence="4" id="KW-1185">Reference proteome</keyword>
<dbReference type="Proteomes" id="UP000014680">
    <property type="component" value="Unassembled WGS sequence"/>
</dbReference>
<sequence>MIKQKQSHPFYLRSENGTTHTIAKTVTTIGSNGDIKISEELPDLLMRHCTLLAFNGGVFKLCNLSKIKPTKVNNEEMAGPVYLKIGDTIEICGRKYTLMSEDNIAEIKRRREVEIEAKKPKKAEEDTLEFKRVSPPPKVTKKLLGVNVSRQKVVTQSPPKDEQSSFEEDSIDFSSPLPIKNTPSCGDNGVEISDLVIHNPFMTHSLVETNKQTPTKDDNFTITFNLENSICLQRANISNVDKTTQKVLDDREEDFSESCGDAISVDWTDQPLSQDKTAQMDLEMKQNPLEDEEENVSFDEEPFTGFN</sequence>
<evidence type="ECO:0000259" key="2">
    <source>
        <dbReference type="Pfam" id="PF00498"/>
    </source>
</evidence>
<dbReference type="Gene3D" id="2.60.200.20">
    <property type="match status" value="1"/>
</dbReference>
<proteinExistence type="predicted"/>
<gene>
    <name evidence="3" type="ORF">EIN_283710</name>
</gene>
<dbReference type="KEGG" id="eiv:EIN_283710"/>
<accession>L7FJT3</accession>
<dbReference type="VEuPathDB" id="AmoebaDB:EIN_283710"/>
<feature type="compositionally biased region" description="Acidic residues" evidence="1">
    <location>
        <begin position="289"/>
        <end position="307"/>
    </location>
</feature>
<dbReference type="RefSeq" id="XP_004184171.1">
    <property type="nucleotide sequence ID" value="XM_004184123.1"/>
</dbReference>
<evidence type="ECO:0000313" key="4">
    <source>
        <dbReference type="Proteomes" id="UP000014680"/>
    </source>
</evidence>
<dbReference type="AlphaFoldDB" id="L7FJT3"/>
<dbReference type="Pfam" id="PF00498">
    <property type="entry name" value="FHA"/>
    <property type="match status" value="1"/>
</dbReference>
<feature type="region of interest" description="Disordered" evidence="1">
    <location>
        <begin position="150"/>
        <end position="177"/>
    </location>
</feature>
<name>L7FJT3_ENTIV</name>
<dbReference type="SUPFAM" id="SSF49879">
    <property type="entry name" value="SMAD/FHA domain"/>
    <property type="match status" value="1"/>
</dbReference>
<dbReference type="EMBL" id="KB207106">
    <property type="protein sequence ID" value="ELP84825.1"/>
    <property type="molecule type" value="Genomic_DNA"/>
</dbReference>
<evidence type="ECO:0000313" key="3">
    <source>
        <dbReference type="EMBL" id="ELP84825.1"/>
    </source>
</evidence>
<organism evidence="3 4">
    <name type="scientific">Entamoeba invadens IP1</name>
    <dbReference type="NCBI Taxonomy" id="370355"/>
    <lineage>
        <taxon>Eukaryota</taxon>
        <taxon>Amoebozoa</taxon>
        <taxon>Evosea</taxon>
        <taxon>Archamoebae</taxon>
        <taxon>Mastigamoebida</taxon>
        <taxon>Entamoebidae</taxon>
        <taxon>Entamoeba</taxon>
    </lineage>
</organism>
<feature type="region of interest" description="Disordered" evidence="1">
    <location>
        <begin position="285"/>
        <end position="307"/>
    </location>
</feature>
<dbReference type="OrthoDB" id="26165at2759"/>